<keyword evidence="3" id="KW-1185">Reference proteome</keyword>
<dbReference type="STRING" id="500610.SAMN02799615_02814"/>
<proteinExistence type="predicted"/>
<reference evidence="3" key="1">
    <citation type="submission" date="2016-10" db="EMBL/GenBank/DDBJ databases">
        <authorList>
            <person name="Varghese N."/>
            <person name="Submissions S."/>
        </authorList>
    </citation>
    <scope>NUCLEOTIDE SEQUENCE [LARGE SCALE GENOMIC DNA]</scope>
    <source>
        <strain evidence="3">UNC178MFTsu3.1</strain>
    </source>
</reference>
<sequence length="369" mass="40252">MSITPERHAAPAPGQRAHANMVWGARARALIEQTHALYASWLEAPLLACLLDAEQKLFEQSWLAPGHTEQQAYISSRQRLQSYRDAIEQRFRSEVIKRFEQIGATVDNTAAPMPLALSATLSLLDNDETDEHAMLEQVAARSEARHASTLFELGYRFAALAAQPPLAGDKLPLSAQAQSLAFLDALREWELPAAHRVLLLDAFDHAVVRELLPLYETINQHLIDAGVLPYLRAYRVARPGEDPRPHVPADAADAGPAGERHRAERGKIDQAVAVCDLIHDRPIGRLGDLSATGLQLISHAVPRSDAVYQVSLRLPGTGTAPPLELGIQEQWQDAAAAPGQVWAGFRIVSISPADAERLDTWLAPPGSGD</sequence>
<name>A0A1I2H1R5_9GAMM</name>
<evidence type="ECO:0008006" key="4">
    <source>
        <dbReference type="Google" id="ProtNLM"/>
    </source>
</evidence>
<dbReference type="Pfam" id="PF07793">
    <property type="entry name" value="DUF1631"/>
    <property type="match status" value="1"/>
</dbReference>
<dbReference type="AlphaFoldDB" id="A0A1I2H1R5"/>
<evidence type="ECO:0000313" key="2">
    <source>
        <dbReference type="EMBL" id="SFF22671.1"/>
    </source>
</evidence>
<feature type="compositionally biased region" description="Low complexity" evidence="1">
    <location>
        <begin position="248"/>
        <end position="257"/>
    </location>
</feature>
<organism evidence="2 3">
    <name type="scientific">Dyella marensis</name>
    <dbReference type="NCBI Taxonomy" id="500610"/>
    <lineage>
        <taxon>Bacteria</taxon>
        <taxon>Pseudomonadati</taxon>
        <taxon>Pseudomonadota</taxon>
        <taxon>Gammaproteobacteria</taxon>
        <taxon>Lysobacterales</taxon>
        <taxon>Rhodanobacteraceae</taxon>
        <taxon>Dyella</taxon>
    </lineage>
</organism>
<dbReference type="InterPro" id="IPR012434">
    <property type="entry name" value="DUF1631"/>
</dbReference>
<dbReference type="EMBL" id="FONH01000010">
    <property type="protein sequence ID" value="SFF22671.1"/>
    <property type="molecule type" value="Genomic_DNA"/>
</dbReference>
<protein>
    <recommendedName>
        <fullName evidence="4">PilZ domain-containing protein</fullName>
    </recommendedName>
</protein>
<dbReference type="RefSeq" id="WP_081805024.1">
    <property type="nucleotide sequence ID" value="NZ_FONH01000010.1"/>
</dbReference>
<evidence type="ECO:0000313" key="3">
    <source>
        <dbReference type="Proteomes" id="UP000199477"/>
    </source>
</evidence>
<evidence type="ECO:0000256" key="1">
    <source>
        <dbReference type="SAM" id="MobiDB-lite"/>
    </source>
</evidence>
<accession>A0A1I2H1R5</accession>
<feature type="region of interest" description="Disordered" evidence="1">
    <location>
        <begin position="241"/>
        <end position="260"/>
    </location>
</feature>
<gene>
    <name evidence="2" type="ORF">SAMN02799615_02814</name>
</gene>
<dbReference type="Proteomes" id="UP000199477">
    <property type="component" value="Unassembled WGS sequence"/>
</dbReference>